<keyword evidence="3" id="KW-0560">Oxidoreductase</keyword>
<evidence type="ECO:0000256" key="3">
    <source>
        <dbReference type="ARBA" id="ARBA00023002"/>
    </source>
</evidence>
<dbReference type="NCBIfam" id="TIGR03619">
    <property type="entry name" value="F420_Rv2161c"/>
    <property type="match status" value="1"/>
</dbReference>
<sequence>MTPTPVLEAVLPSERADADPRALAALARQAEDLGYAAVWLPDHLLPPGPYGPVYGGVHEPLVTLGYLAAVTHRIRLGTSVLVLPMRSPFVVAKQAATLQQLSAGRLALGVGIGWDRAEFAAVGADFERRAARTDEALRLLRHLTEGGDGPFEGEFHGYERGVFAPHPAPRLHLMTGGTSAPALRRAARYADSWQAFALTPPEFADRAARLRELAGARRVAATTRIAWTDARTTAAEARAFGAAGAAAVAVHFGPDDGGYGERMTALAREWSAGS</sequence>
<dbReference type="Pfam" id="PF00296">
    <property type="entry name" value="Bac_luciferase"/>
    <property type="match status" value="1"/>
</dbReference>
<reference evidence="7" key="1">
    <citation type="submission" date="2016-10" db="EMBL/GenBank/DDBJ databases">
        <authorList>
            <person name="Varghese N."/>
            <person name="Submissions S."/>
        </authorList>
    </citation>
    <scope>NUCLEOTIDE SEQUENCE [LARGE SCALE GENOMIC DNA]</scope>
    <source>
        <strain evidence="7">CGMCC 4.7047</strain>
    </source>
</reference>
<evidence type="ECO:0000256" key="1">
    <source>
        <dbReference type="ARBA" id="ARBA00022630"/>
    </source>
</evidence>
<keyword evidence="7" id="KW-1185">Reference proteome</keyword>
<dbReference type="PANTHER" id="PTHR42847">
    <property type="entry name" value="ALKANESULFONATE MONOOXYGENASE"/>
    <property type="match status" value="1"/>
</dbReference>
<dbReference type="PANTHER" id="PTHR42847:SF4">
    <property type="entry name" value="ALKANESULFONATE MONOOXYGENASE-RELATED"/>
    <property type="match status" value="1"/>
</dbReference>
<dbReference type="InterPro" id="IPR011251">
    <property type="entry name" value="Luciferase-like_dom"/>
</dbReference>
<dbReference type="Gene3D" id="3.20.20.30">
    <property type="entry name" value="Luciferase-like domain"/>
    <property type="match status" value="1"/>
</dbReference>
<evidence type="ECO:0000313" key="6">
    <source>
        <dbReference type="EMBL" id="SFT19706.1"/>
    </source>
</evidence>
<dbReference type="RefSeq" id="WP_093844344.1">
    <property type="nucleotide sequence ID" value="NZ_FPAB01000011.1"/>
</dbReference>
<feature type="domain" description="Luciferase-like" evidence="5">
    <location>
        <begin position="16"/>
        <end position="237"/>
    </location>
</feature>
<proteinExistence type="predicted"/>
<dbReference type="GO" id="GO:0046306">
    <property type="term" value="P:alkanesulfonate catabolic process"/>
    <property type="evidence" value="ECO:0007669"/>
    <property type="project" value="TreeGrafter"/>
</dbReference>
<dbReference type="EMBL" id="FPAB01000011">
    <property type="protein sequence ID" value="SFT19706.1"/>
    <property type="molecule type" value="Genomic_DNA"/>
</dbReference>
<accession>A0A1I6W169</accession>
<organism evidence="6 7">
    <name type="scientific">Streptomyces harbinensis</name>
    <dbReference type="NCBI Taxonomy" id="1176198"/>
    <lineage>
        <taxon>Bacteria</taxon>
        <taxon>Bacillati</taxon>
        <taxon>Actinomycetota</taxon>
        <taxon>Actinomycetes</taxon>
        <taxon>Kitasatosporales</taxon>
        <taxon>Streptomycetaceae</taxon>
        <taxon>Streptomyces</taxon>
    </lineage>
</organism>
<dbReference type="SUPFAM" id="SSF51679">
    <property type="entry name" value="Bacterial luciferase-like"/>
    <property type="match status" value="1"/>
</dbReference>
<dbReference type="STRING" id="1176198.SAMN05444716_111127"/>
<dbReference type="InterPro" id="IPR036661">
    <property type="entry name" value="Luciferase-like_sf"/>
</dbReference>
<dbReference type="InterPro" id="IPR019921">
    <property type="entry name" value="Lucif-like_OxRdtase_Rv2161c"/>
</dbReference>
<evidence type="ECO:0000259" key="5">
    <source>
        <dbReference type="Pfam" id="PF00296"/>
    </source>
</evidence>
<name>A0A1I6W169_9ACTN</name>
<dbReference type="Proteomes" id="UP000198873">
    <property type="component" value="Unassembled WGS sequence"/>
</dbReference>
<dbReference type="InterPro" id="IPR050172">
    <property type="entry name" value="SsuD_RutA_monooxygenase"/>
</dbReference>
<evidence type="ECO:0000256" key="4">
    <source>
        <dbReference type="ARBA" id="ARBA00023033"/>
    </source>
</evidence>
<dbReference type="GO" id="GO:0008726">
    <property type="term" value="F:alkanesulfonate monooxygenase activity"/>
    <property type="evidence" value="ECO:0007669"/>
    <property type="project" value="TreeGrafter"/>
</dbReference>
<keyword evidence="1" id="KW-0285">Flavoprotein</keyword>
<keyword evidence="2" id="KW-0288">FMN</keyword>
<keyword evidence="4" id="KW-0503">Monooxygenase</keyword>
<evidence type="ECO:0000256" key="2">
    <source>
        <dbReference type="ARBA" id="ARBA00022643"/>
    </source>
</evidence>
<protein>
    <submittedName>
        <fullName evidence="6">Probable F420-dependent oxidoreductase, Rv2161c family</fullName>
    </submittedName>
</protein>
<gene>
    <name evidence="6" type="ORF">SAMN05444716_111127</name>
</gene>
<evidence type="ECO:0000313" key="7">
    <source>
        <dbReference type="Proteomes" id="UP000198873"/>
    </source>
</evidence>
<dbReference type="AlphaFoldDB" id="A0A1I6W169"/>